<dbReference type="AlphaFoldDB" id="A0A5B9P9C2"/>
<gene>
    <name evidence="1" type="ORF">MFFC18_27860</name>
</gene>
<accession>A0A5B9P9C2</accession>
<reference evidence="1 2" key="1">
    <citation type="submission" date="2019-08" db="EMBL/GenBank/DDBJ databases">
        <title>Deep-cultivation of Planctomycetes and their phenomic and genomic characterization uncovers novel biology.</title>
        <authorList>
            <person name="Wiegand S."/>
            <person name="Jogler M."/>
            <person name="Boedeker C."/>
            <person name="Pinto D."/>
            <person name="Vollmers J."/>
            <person name="Rivas-Marin E."/>
            <person name="Kohn T."/>
            <person name="Peeters S.H."/>
            <person name="Heuer A."/>
            <person name="Rast P."/>
            <person name="Oberbeckmann S."/>
            <person name="Bunk B."/>
            <person name="Jeske O."/>
            <person name="Meyerdierks A."/>
            <person name="Storesund J.E."/>
            <person name="Kallscheuer N."/>
            <person name="Luecker S."/>
            <person name="Lage O.M."/>
            <person name="Pohl T."/>
            <person name="Merkel B.J."/>
            <person name="Hornburger P."/>
            <person name="Mueller R.-W."/>
            <person name="Bruemmer F."/>
            <person name="Labrenz M."/>
            <person name="Spormann A.M."/>
            <person name="Op den Camp H."/>
            <person name="Overmann J."/>
            <person name="Amann R."/>
            <person name="Jetten M.S.M."/>
            <person name="Mascher T."/>
            <person name="Medema M.H."/>
            <person name="Devos D.P."/>
            <person name="Kaster A.-K."/>
            <person name="Ovreas L."/>
            <person name="Rohde M."/>
            <person name="Galperin M.Y."/>
            <person name="Jogler C."/>
        </authorList>
    </citation>
    <scope>NUCLEOTIDE SEQUENCE [LARGE SCALE GENOMIC DNA]</scope>
    <source>
        <strain evidence="1 2">FC18</strain>
    </source>
</reference>
<evidence type="ECO:0000313" key="1">
    <source>
        <dbReference type="EMBL" id="QEG22898.1"/>
    </source>
</evidence>
<name>A0A5B9P9C2_9BACT</name>
<organism evidence="1 2">
    <name type="scientific">Mariniblastus fucicola</name>
    <dbReference type="NCBI Taxonomy" id="980251"/>
    <lineage>
        <taxon>Bacteria</taxon>
        <taxon>Pseudomonadati</taxon>
        <taxon>Planctomycetota</taxon>
        <taxon>Planctomycetia</taxon>
        <taxon>Pirellulales</taxon>
        <taxon>Pirellulaceae</taxon>
        <taxon>Mariniblastus</taxon>
    </lineage>
</organism>
<proteinExistence type="predicted"/>
<protein>
    <submittedName>
        <fullName evidence="1">Uncharacterized protein</fullName>
    </submittedName>
</protein>
<dbReference type="Proteomes" id="UP000322214">
    <property type="component" value="Chromosome"/>
</dbReference>
<dbReference type="PANTHER" id="PTHR47197">
    <property type="entry name" value="PROTEIN NIRF"/>
    <property type="match status" value="1"/>
</dbReference>
<dbReference type="SUPFAM" id="SSF50998">
    <property type="entry name" value="Quinoprotein alcohol dehydrogenase-like"/>
    <property type="match status" value="1"/>
</dbReference>
<evidence type="ECO:0000313" key="2">
    <source>
        <dbReference type="Proteomes" id="UP000322214"/>
    </source>
</evidence>
<dbReference type="InterPro" id="IPR011047">
    <property type="entry name" value="Quinoprotein_ADH-like_sf"/>
</dbReference>
<keyword evidence="2" id="KW-1185">Reference proteome</keyword>
<dbReference type="EMBL" id="CP042912">
    <property type="protein sequence ID" value="QEG22898.1"/>
    <property type="molecule type" value="Genomic_DNA"/>
</dbReference>
<dbReference type="PANTHER" id="PTHR47197:SF3">
    <property type="entry name" value="DIHYDRO-HEME D1 DEHYDROGENASE"/>
    <property type="match status" value="1"/>
</dbReference>
<dbReference type="KEGG" id="mff:MFFC18_27860"/>
<dbReference type="InterPro" id="IPR051200">
    <property type="entry name" value="Host-pathogen_enzymatic-act"/>
</dbReference>
<dbReference type="Gene3D" id="2.130.10.10">
    <property type="entry name" value="YVTN repeat-like/Quinoprotein amine dehydrogenase"/>
    <property type="match status" value="2"/>
</dbReference>
<sequence length="391" mass="42985">MAWHSPAVISIVFAVCYAVGVAQRAVQESSVQSRTGQSENSEFRPINGIIELNVRPSQVLFHQGSVFVASWHDQQILSFDTETGKLLAKFDAFDQYEHLNSDGKVLTGSSRPGSMAVAKERLFVNQAFGSSILVLDSRTLREITRIELDKPSQGKVTAAPDGNAVYFASNIERAFYAFDPFCTWLKRTPYPDGGHGIGAVVVSPDSRRLYLGIQRGASADNADPPSELAGKVNPLEQLYGGPMLSIYDVAEERYIASKSIGDTMLERGVDSSIASGMVFSNDAKSLFISMRQCVVGVHIFGVAQNRLLKPVAFPTTLERHRIRGCNDVVVHDDKVFVALLSNDVIKVVDPVTQTIENTIDCGEQVSNMAVFEKKLYACQTKQKRILVFEIQ</sequence>
<dbReference type="InterPro" id="IPR015943">
    <property type="entry name" value="WD40/YVTN_repeat-like_dom_sf"/>
</dbReference>
<dbReference type="STRING" id="980251.GCA_001642875_05136"/>